<protein>
    <submittedName>
        <fullName evidence="2">Uncharacterized protein</fullName>
    </submittedName>
</protein>
<accession>A0A2G9U925</accession>
<keyword evidence="3" id="KW-1185">Reference proteome</keyword>
<sequence>MRWATILLRYDFDIEYVKTTQFGQVDGLSRLMQKHHDSNEDVVVAAVENDVARLLKDCIRRLPLTHDHVRESTKKDVLLRNIKSHKVRRMAEGKSQTGTVFQQKRNTMDRRWMPYDGRKNRHSGRITSQGSQGTTRRSFRSCTDEEDRQKLRVLAKPRQGM</sequence>
<evidence type="ECO:0000313" key="2">
    <source>
        <dbReference type="EMBL" id="PIO66212.1"/>
    </source>
</evidence>
<proteinExistence type="predicted"/>
<evidence type="ECO:0000256" key="1">
    <source>
        <dbReference type="SAM" id="MobiDB-lite"/>
    </source>
</evidence>
<gene>
    <name evidence="2" type="ORF">TELCIR_12079</name>
</gene>
<dbReference type="AlphaFoldDB" id="A0A2G9U925"/>
<feature type="region of interest" description="Disordered" evidence="1">
    <location>
        <begin position="113"/>
        <end position="148"/>
    </location>
</feature>
<dbReference type="Proteomes" id="UP000230423">
    <property type="component" value="Unassembled WGS sequence"/>
</dbReference>
<name>A0A2G9U925_TELCI</name>
<dbReference type="EMBL" id="KZ348418">
    <property type="protein sequence ID" value="PIO66212.1"/>
    <property type="molecule type" value="Genomic_DNA"/>
</dbReference>
<organism evidence="2 3">
    <name type="scientific">Teladorsagia circumcincta</name>
    <name type="common">Brown stomach worm</name>
    <name type="synonym">Ostertagia circumcincta</name>
    <dbReference type="NCBI Taxonomy" id="45464"/>
    <lineage>
        <taxon>Eukaryota</taxon>
        <taxon>Metazoa</taxon>
        <taxon>Ecdysozoa</taxon>
        <taxon>Nematoda</taxon>
        <taxon>Chromadorea</taxon>
        <taxon>Rhabditida</taxon>
        <taxon>Rhabditina</taxon>
        <taxon>Rhabditomorpha</taxon>
        <taxon>Strongyloidea</taxon>
        <taxon>Trichostrongylidae</taxon>
        <taxon>Teladorsagia</taxon>
    </lineage>
</organism>
<evidence type="ECO:0000313" key="3">
    <source>
        <dbReference type="Proteomes" id="UP000230423"/>
    </source>
</evidence>
<feature type="compositionally biased region" description="Polar residues" evidence="1">
    <location>
        <begin position="125"/>
        <end position="136"/>
    </location>
</feature>
<reference evidence="2 3" key="1">
    <citation type="submission" date="2015-09" db="EMBL/GenBank/DDBJ databases">
        <title>Draft genome of the parasitic nematode Teladorsagia circumcincta isolate WARC Sus (inbred).</title>
        <authorList>
            <person name="Mitreva M."/>
        </authorList>
    </citation>
    <scope>NUCLEOTIDE SEQUENCE [LARGE SCALE GENOMIC DNA]</scope>
    <source>
        <strain evidence="2 3">S</strain>
    </source>
</reference>
<dbReference type="OrthoDB" id="5853183at2759"/>